<dbReference type="OrthoDB" id="7054537at2"/>
<protein>
    <submittedName>
        <fullName evidence="2">Uncharacterized protein</fullName>
    </submittedName>
</protein>
<evidence type="ECO:0000256" key="1">
    <source>
        <dbReference type="SAM" id="SignalP"/>
    </source>
</evidence>
<dbReference type="AlphaFoldDB" id="A0A3P1ALF5"/>
<reference evidence="2 3" key="1">
    <citation type="submission" date="2018-11" db="EMBL/GenBank/DDBJ databases">
        <title>Flavobacterium sp. nov., YIM 102796 draft genome.</title>
        <authorList>
            <person name="Li G."/>
            <person name="Jiang Y."/>
        </authorList>
    </citation>
    <scope>NUCLEOTIDE SEQUENCE [LARGE SCALE GENOMIC DNA]</scope>
    <source>
        <strain evidence="2 3">YIM 102796</strain>
    </source>
</reference>
<organism evidence="2 3">
    <name type="scientific">Paenimyroides viscosum</name>
    <dbReference type="NCBI Taxonomy" id="2488729"/>
    <lineage>
        <taxon>Bacteria</taxon>
        <taxon>Pseudomonadati</taxon>
        <taxon>Bacteroidota</taxon>
        <taxon>Flavobacteriia</taxon>
        <taxon>Flavobacteriales</taxon>
        <taxon>Flavobacteriaceae</taxon>
        <taxon>Paenimyroides</taxon>
    </lineage>
</organism>
<proteinExistence type="predicted"/>
<dbReference type="EMBL" id="RQTJ01000049">
    <property type="protein sequence ID" value="RRA89851.1"/>
    <property type="molecule type" value="Genomic_DNA"/>
</dbReference>
<feature type="signal peptide" evidence="1">
    <location>
        <begin position="1"/>
        <end position="19"/>
    </location>
</feature>
<feature type="chain" id="PRO_5018220663" evidence="1">
    <location>
        <begin position="20"/>
        <end position="298"/>
    </location>
</feature>
<accession>A0A3P1ALF5</accession>
<keyword evidence="3" id="KW-1185">Reference proteome</keyword>
<sequence>MMRLFLCLVASIYAATSFAAGGSVLGERCVQFKKEGATPSYRQSVKVYNNTDQTTLPLNIPSYFFKKALKNPQYNLGSTYMWKSAFESTVNDTLLSQLNKYGIDTLLLSPGTNGIKITDFLTKAQNQSIHVSRLLSENSYAKDANGVQKLIAKMQTLQYDFPGLHLNIEPHTFADYKANIPFYTARMDSIYDVAKQWCDPRNMKLSVSIPMHLPIQNATFLANNNITAYIMAYENTDQQKLLTRTQLLRTTLGNNYVWVIRVSDFATQQDLLDAVAYLNANGVSRVALYDFSTVSTMF</sequence>
<dbReference type="RefSeq" id="WP_124900488.1">
    <property type="nucleotide sequence ID" value="NZ_RQTJ01000049.1"/>
</dbReference>
<dbReference type="Proteomes" id="UP000268372">
    <property type="component" value="Unassembled WGS sequence"/>
</dbReference>
<keyword evidence="1" id="KW-0732">Signal</keyword>
<name>A0A3P1ALF5_9FLAO</name>
<evidence type="ECO:0000313" key="3">
    <source>
        <dbReference type="Proteomes" id="UP000268372"/>
    </source>
</evidence>
<comment type="caution">
    <text evidence="2">The sequence shown here is derived from an EMBL/GenBank/DDBJ whole genome shotgun (WGS) entry which is preliminary data.</text>
</comment>
<evidence type="ECO:0000313" key="2">
    <source>
        <dbReference type="EMBL" id="RRA89851.1"/>
    </source>
</evidence>
<gene>
    <name evidence="2" type="ORF">EG242_14015</name>
</gene>